<evidence type="ECO:0000313" key="3">
    <source>
        <dbReference type="Proteomes" id="UP001596166"/>
    </source>
</evidence>
<dbReference type="CDD" id="cd09757">
    <property type="entry name" value="Cas8c_I-C"/>
    <property type="match status" value="1"/>
</dbReference>
<organism evidence="2 3">
    <name type="scientific">Azospirillum himalayense</name>
    <dbReference type="NCBI Taxonomy" id="654847"/>
    <lineage>
        <taxon>Bacteria</taxon>
        <taxon>Pseudomonadati</taxon>
        <taxon>Pseudomonadota</taxon>
        <taxon>Alphaproteobacteria</taxon>
        <taxon>Rhodospirillales</taxon>
        <taxon>Azospirillaceae</taxon>
        <taxon>Azospirillum</taxon>
    </lineage>
</organism>
<comment type="caution">
    <text evidence="2">The sequence shown here is derived from an EMBL/GenBank/DDBJ whole genome shotgun (WGS) entry which is preliminary data.</text>
</comment>
<dbReference type="RefSeq" id="WP_376996423.1">
    <property type="nucleotide sequence ID" value="NZ_JBHSLC010000035.1"/>
</dbReference>
<evidence type="ECO:0000256" key="1">
    <source>
        <dbReference type="SAM" id="MobiDB-lite"/>
    </source>
</evidence>
<keyword evidence="3" id="KW-1185">Reference proteome</keyword>
<feature type="compositionally biased region" description="Polar residues" evidence="1">
    <location>
        <begin position="595"/>
        <end position="606"/>
    </location>
</feature>
<evidence type="ECO:0000313" key="2">
    <source>
        <dbReference type="EMBL" id="MFC5356840.1"/>
    </source>
</evidence>
<dbReference type="Pfam" id="PF09709">
    <property type="entry name" value="Cas_Csd1"/>
    <property type="match status" value="1"/>
</dbReference>
<dbReference type="InterPro" id="IPR010144">
    <property type="entry name" value="CRISPR-assoc_prot_Csd1-typ"/>
</dbReference>
<dbReference type="EMBL" id="JBHSLC010000035">
    <property type="protein sequence ID" value="MFC5356840.1"/>
    <property type="molecule type" value="Genomic_DNA"/>
</dbReference>
<protein>
    <submittedName>
        <fullName evidence="2">Type I-C CRISPR-associated protein Cas8c/Csd1</fullName>
    </submittedName>
</protein>
<feature type="region of interest" description="Disordered" evidence="1">
    <location>
        <begin position="587"/>
        <end position="606"/>
    </location>
</feature>
<reference evidence="3" key="1">
    <citation type="journal article" date="2019" name="Int. J. Syst. Evol. Microbiol.">
        <title>The Global Catalogue of Microorganisms (GCM) 10K type strain sequencing project: providing services to taxonomists for standard genome sequencing and annotation.</title>
        <authorList>
            <consortium name="The Broad Institute Genomics Platform"/>
            <consortium name="The Broad Institute Genome Sequencing Center for Infectious Disease"/>
            <person name="Wu L."/>
            <person name="Ma J."/>
        </authorList>
    </citation>
    <scope>NUCLEOTIDE SEQUENCE [LARGE SCALE GENOMIC DNA]</scope>
    <source>
        <strain evidence="3">CCUG 58760</strain>
    </source>
</reference>
<dbReference type="NCBIfam" id="TIGR01863">
    <property type="entry name" value="cas_Csd1"/>
    <property type="match status" value="1"/>
</dbReference>
<proteinExistence type="predicted"/>
<sequence>MTLFAALNGYYDRLAERGDVPPFGFSMERISYAVVLSPGGEPVEVTDLRVLSGKKPKPRPLMVPQFFGRSGTKPPPYFLCDHTRFLFGVGADKATGARAESPAYFAAFKERHLAAIDGSNDEGLVALRNFLTHWTPDAFRAPLFDDAMLDQYMVFMLDGDRNAVGQPRFLHDRPAARRLWEKELAAKKGDEGFCLVTGEWGPVTALHPLIKGVWGAQTGGARIVSFNSNAFTSYAKSDGLNAPVSDAVTFGYGTALNTLLKEGSGNRLQVGDATVAFWADTSGGEEAAQKAEALFSDLLDPPRPDDTEEAQRIKDVLTPVSQGRPVREIDPMLDERTRFFILGLSPNIARLSVRFWLEDSFGAIAEHIGQHWRDLEIKPDPWRTAPSVWALLRETALMGKSDNVAPLLGGEVMRAVLTGGRYPRSLLAAVITRIRAGDEITGAKAAICKACLNRDSRLGSKKEEELPVSLNRDEANAGYRLGRLFAVLENTQRAALGKVNASIRDRYFGAASATPASVFPMLLRNSTHHLAVLRKGDKARLGGWFEGEIGEILGGLGASFPRSLRIEDQGRFAIGYYHQRYAGKTDASLPAPDTAASSADMTDSED</sequence>
<dbReference type="Proteomes" id="UP001596166">
    <property type="component" value="Unassembled WGS sequence"/>
</dbReference>
<gene>
    <name evidence="2" type="primary">cas8c</name>
    <name evidence="2" type="ORF">ACFPMG_17660</name>
</gene>
<accession>A0ABW0G869</accession>
<name>A0ABW0G869_9PROT</name>